<dbReference type="InterPro" id="IPR023404">
    <property type="entry name" value="rSAM_horseshoe"/>
</dbReference>
<dbReference type="SMART" id="SM00729">
    <property type="entry name" value="Elp3"/>
    <property type="match status" value="1"/>
</dbReference>
<dbReference type="InterPro" id="IPR058240">
    <property type="entry name" value="rSAM_sf"/>
</dbReference>
<dbReference type="eggNOG" id="COG0635">
    <property type="taxonomic scope" value="Bacteria"/>
</dbReference>
<dbReference type="Gene3D" id="3.80.30.20">
    <property type="entry name" value="tm_1862 like domain"/>
    <property type="match status" value="1"/>
</dbReference>
<keyword evidence="4" id="KW-1185">Reference proteome</keyword>
<dbReference type="HOGENOM" id="CLU_027579_3_1_11"/>
<sequence length="474" mass="53852">MLSERVLTKIIHRMTKNHLAMVPAPESRIPEAKPGQRYMLYMHVPFCQRLCPFCSFNRYRFDEKVARPYFESMRKEMLMLKDLGYDFHDLYIGGGTPTIMLDELCETIDLARDAFHIEDVGTETNPNHLAQPYLDKLRGRVQRLSVGVQSFDDGLLKQMDRYKKYGSGDEILERIAEAIPYFDSLNVDMIFNFPSQTEEILISDLEKIATCGCRQTTFSPLYVSSATTRKMTETLGSMDYDRERRYYHLIDGVLAGGEDPLFKRTTLWTFTRNGADAAAVEAAPDRASSSVDAAVHAAVRGKEDDAMGAAEPMSAARLDEFQVSCEQYPAIGSGSISCLDGCIYVNTFSIEEYNEAIAAGRMPLMGKSRMGARDLMRYRFLLQLYQLRLDKRQFKRDFGISIERGLPAEMAFMRLNGAFATDDEEELTLTPKGRYLTVVMYRQFLSGMNNLRDQARDALSGPEHELLFGDGTQR</sequence>
<comment type="caution">
    <text evidence="3">The sequence shown here is derived from an EMBL/GenBank/DDBJ whole genome shotgun (WGS) entry which is preliminary data.</text>
</comment>
<dbReference type="GO" id="GO:0003824">
    <property type="term" value="F:catalytic activity"/>
    <property type="evidence" value="ECO:0007669"/>
    <property type="project" value="InterPro"/>
</dbReference>
<dbReference type="InterPro" id="IPR007197">
    <property type="entry name" value="rSAM"/>
</dbReference>
<dbReference type="EMBL" id="ACUX02000016">
    <property type="protein sequence ID" value="EEZ60861.1"/>
    <property type="molecule type" value="Genomic_DNA"/>
</dbReference>
<dbReference type="InterPro" id="IPR034505">
    <property type="entry name" value="Coproporphyrinogen-III_oxidase"/>
</dbReference>
<dbReference type="RefSeq" id="WP_006362930.1">
    <property type="nucleotide sequence ID" value="NZ_GG700631.1"/>
</dbReference>
<dbReference type="Proteomes" id="UP000006001">
    <property type="component" value="Unassembled WGS sequence"/>
</dbReference>
<dbReference type="Pfam" id="PF04055">
    <property type="entry name" value="Radical_SAM"/>
    <property type="match status" value="1"/>
</dbReference>
<dbReference type="OrthoDB" id="9808022at2"/>
<feature type="domain" description="Radical SAM core" evidence="2">
    <location>
        <begin position="32"/>
        <end position="258"/>
    </location>
</feature>
<dbReference type="PANTHER" id="PTHR13932:SF5">
    <property type="entry name" value="RADICAL S-ADENOSYL METHIONINE DOMAIN-CONTAINING PROTEIN 1, MITOCHONDRIAL"/>
    <property type="match status" value="1"/>
</dbReference>
<dbReference type="InterPro" id="IPR006638">
    <property type="entry name" value="Elp3/MiaA/NifB-like_rSAM"/>
</dbReference>
<evidence type="ECO:0000259" key="2">
    <source>
        <dbReference type="PROSITE" id="PS51918"/>
    </source>
</evidence>
<dbReference type="PROSITE" id="PS51918">
    <property type="entry name" value="RADICAL_SAM"/>
    <property type="match status" value="1"/>
</dbReference>
<gene>
    <name evidence="3" type="ORF">HMPREF0762_01669</name>
</gene>
<dbReference type="SFLD" id="SFLDG01065">
    <property type="entry name" value="anaerobic_coproporphyrinogen-I"/>
    <property type="match status" value="1"/>
</dbReference>
<evidence type="ECO:0000313" key="3">
    <source>
        <dbReference type="EMBL" id="EEZ60861.1"/>
    </source>
</evidence>
<dbReference type="GeneID" id="85008239"/>
<dbReference type="PANTHER" id="PTHR13932">
    <property type="entry name" value="COPROPORPHYRINIGEN III OXIDASE"/>
    <property type="match status" value="1"/>
</dbReference>
<evidence type="ECO:0000313" key="4">
    <source>
        <dbReference type="Proteomes" id="UP000006001"/>
    </source>
</evidence>
<dbReference type="STRING" id="649764.HMPREF0762_01669"/>
<dbReference type="GO" id="GO:0006779">
    <property type="term" value="P:porphyrin-containing compound biosynthetic process"/>
    <property type="evidence" value="ECO:0007669"/>
    <property type="project" value="TreeGrafter"/>
</dbReference>
<evidence type="ECO:0000256" key="1">
    <source>
        <dbReference type="ARBA" id="ARBA00017228"/>
    </source>
</evidence>
<accession>D0WIJ4</accession>
<dbReference type="CDD" id="cd01335">
    <property type="entry name" value="Radical_SAM"/>
    <property type="match status" value="1"/>
</dbReference>
<protein>
    <recommendedName>
        <fullName evidence="1">Heme chaperone HemW</fullName>
    </recommendedName>
</protein>
<dbReference type="SFLD" id="SFLDS00029">
    <property type="entry name" value="Radical_SAM"/>
    <property type="match status" value="1"/>
</dbReference>
<dbReference type="SUPFAM" id="SSF102114">
    <property type="entry name" value="Radical SAM enzymes"/>
    <property type="match status" value="2"/>
</dbReference>
<dbReference type="AlphaFoldDB" id="D0WIJ4"/>
<proteinExistence type="predicted"/>
<name>D0WIJ4_SLAES</name>
<organism evidence="3 4">
    <name type="scientific">Slackia exigua (strain ATCC 700122 / DSM 15923 / CIP 105133 / JCM 11022 / KCTC 5966 / S-7)</name>
    <dbReference type="NCBI Taxonomy" id="649764"/>
    <lineage>
        <taxon>Bacteria</taxon>
        <taxon>Bacillati</taxon>
        <taxon>Actinomycetota</taxon>
        <taxon>Coriobacteriia</taxon>
        <taxon>Eggerthellales</taxon>
        <taxon>Eggerthellaceae</taxon>
        <taxon>Slackia</taxon>
    </lineage>
</organism>
<reference evidence="3" key="1">
    <citation type="submission" date="2009-10" db="EMBL/GenBank/DDBJ databases">
        <authorList>
            <person name="Weinstock G."/>
            <person name="Sodergren E."/>
            <person name="Clifton S."/>
            <person name="Fulton L."/>
            <person name="Fulton B."/>
            <person name="Courtney L."/>
            <person name="Fronick C."/>
            <person name="Harrison M."/>
            <person name="Strong C."/>
            <person name="Farmer C."/>
            <person name="Delahaunty K."/>
            <person name="Markovic C."/>
            <person name="Hall O."/>
            <person name="Minx P."/>
            <person name="Tomlinson C."/>
            <person name="Mitreva M."/>
            <person name="Nelson J."/>
            <person name="Hou S."/>
            <person name="Wollam A."/>
            <person name="Pepin K.H."/>
            <person name="Johnson M."/>
            <person name="Bhonagiri V."/>
            <person name="Nash W.E."/>
            <person name="Warren W."/>
            <person name="Chinwalla A."/>
            <person name="Mardis E.R."/>
            <person name="Wilson R.K."/>
        </authorList>
    </citation>
    <scope>NUCLEOTIDE SEQUENCE [LARGE SCALE GENOMIC DNA]</scope>
    <source>
        <strain evidence="3">ATCC 700122</strain>
    </source>
</reference>
<dbReference type="GO" id="GO:0051539">
    <property type="term" value="F:4 iron, 4 sulfur cluster binding"/>
    <property type="evidence" value="ECO:0007669"/>
    <property type="project" value="TreeGrafter"/>
</dbReference>
<dbReference type="GO" id="GO:0005737">
    <property type="term" value="C:cytoplasm"/>
    <property type="evidence" value="ECO:0007669"/>
    <property type="project" value="TreeGrafter"/>
</dbReference>